<organism evidence="2 3">
    <name type="scientific">Candidatus Andersenbacteria bacterium RIFCSPHIGHO2_12_FULL_45_11</name>
    <dbReference type="NCBI Taxonomy" id="1797281"/>
    <lineage>
        <taxon>Bacteria</taxon>
        <taxon>Candidatus Anderseniibacteriota</taxon>
    </lineage>
</organism>
<keyword evidence="1" id="KW-0472">Membrane</keyword>
<keyword evidence="1" id="KW-0812">Transmembrane</keyword>
<reference evidence="2 3" key="1">
    <citation type="journal article" date="2016" name="Nat. Commun.">
        <title>Thousands of microbial genomes shed light on interconnected biogeochemical processes in an aquifer system.</title>
        <authorList>
            <person name="Anantharaman K."/>
            <person name="Brown C.T."/>
            <person name="Hug L.A."/>
            <person name="Sharon I."/>
            <person name="Castelle C.J."/>
            <person name="Probst A.J."/>
            <person name="Thomas B.C."/>
            <person name="Singh A."/>
            <person name="Wilkins M.J."/>
            <person name="Karaoz U."/>
            <person name="Brodie E.L."/>
            <person name="Williams K.H."/>
            <person name="Hubbard S.S."/>
            <person name="Banfield J.F."/>
        </authorList>
    </citation>
    <scope>NUCLEOTIDE SEQUENCE [LARGE SCALE GENOMIC DNA]</scope>
</reference>
<evidence type="ECO:0000256" key="1">
    <source>
        <dbReference type="SAM" id="Phobius"/>
    </source>
</evidence>
<comment type="caution">
    <text evidence="2">The sequence shown here is derived from an EMBL/GenBank/DDBJ whole genome shotgun (WGS) entry which is preliminary data.</text>
</comment>
<gene>
    <name evidence="2" type="ORF">A3D99_04105</name>
</gene>
<proteinExistence type="predicted"/>
<accession>A0A1G1X1T3</accession>
<dbReference type="AlphaFoldDB" id="A0A1G1X1T3"/>
<name>A0A1G1X1T3_9BACT</name>
<dbReference type="Proteomes" id="UP000177528">
    <property type="component" value="Unassembled WGS sequence"/>
</dbReference>
<dbReference type="EMBL" id="MHHR01000024">
    <property type="protein sequence ID" value="OGY33972.1"/>
    <property type="molecule type" value="Genomic_DNA"/>
</dbReference>
<evidence type="ECO:0000313" key="2">
    <source>
        <dbReference type="EMBL" id="OGY33972.1"/>
    </source>
</evidence>
<protein>
    <submittedName>
        <fullName evidence="2">Uncharacterized protein</fullName>
    </submittedName>
</protein>
<keyword evidence="1" id="KW-1133">Transmembrane helix</keyword>
<feature type="transmembrane region" description="Helical" evidence="1">
    <location>
        <begin position="6"/>
        <end position="30"/>
    </location>
</feature>
<evidence type="ECO:0000313" key="3">
    <source>
        <dbReference type="Proteomes" id="UP000177528"/>
    </source>
</evidence>
<sequence>MANKSAKISLIIGLALPALMVAIIAGLVFLPSKTLHPTTDFIYVVGPYPSYVTRTGDTTTQHDTTITSGKLTHTTTSYAERDGYTPYPFEKNSAPRFFIHHTQTDTNDEIPVEEISKLTLSPEKKSPDGFTLAFGKQSYGVFPFFFNGDTNREHAYLSTERASKEITLVSDTSVNYYEMQLVGWVVPTK</sequence>